<dbReference type="AlphaFoldDB" id="A0A8X6N8N0"/>
<keyword evidence="2" id="KW-1185">Reference proteome</keyword>
<name>A0A8X6N8N0_NEPPI</name>
<comment type="caution">
    <text evidence="1">The sequence shown here is derived from an EMBL/GenBank/DDBJ whole genome shotgun (WGS) entry which is preliminary data.</text>
</comment>
<evidence type="ECO:0000313" key="1">
    <source>
        <dbReference type="EMBL" id="GFS99713.1"/>
    </source>
</evidence>
<dbReference type="Proteomes" id="UP000887013">
    <property type="component" value="Unassembled WGS sequence"/>
</dbReference>
<protein>
    <submittedName>
        <fullName evidence="1">Uncharacterized protein</fullName>
    </submittedName>
</protein>
<feature type="non-terminal residue" evidence="1">
    <location>
        <position position="1"/>
    </location>
</feature>
<sequence length="77" mass="8554">AFSFPGKFESDSALPITVTSLRRLRQKCCQTQLPKYSSTANSISFLYGMRTSISVDSSATALANKWRGRMELGKVLF</sequence>
<evidence type="ECO:0000313" key="2">
    <source>
        <dbReference type="Proteomes" id="UP000887013"/>
    </source>
</evidence>
<accession>A0A8X6N8N0</accession>
<dbReference type="EMBL" id="BMAW01006651">
    <property type="protein sequence ID" value="GFS99713.1"/>
    <property type="molecule type" value="Genomic_DNA"/>
</dbReference>
<organism evidence="1 2">
    <name type="scientific">Nephila pilipes</name>
    <name type="common">Giant wood spider</name>
    <name type="synonym">Nephila maculata</name>
    <dbReference type="NCBI Taxonomy" id="299642"/>
    <lineage>
        <taxon>Eukaryota</taxon>
        <taxon>Metazoa</taxon>
        <taxon>Ecdysozoa</taxon>
        <taxon>Arthropoda</taxon>
        <taxon>Chelicerata</taxon>
        <taxon>Arachnida</taxon>
        <taxon>Araneae</taxon>
        <taxon>Araneomorphae</taxon>
        <taxon>Entelegynae</taxon>
        <taxon>Araneoidea</taxon>
        <taxon>Nephilidae</taxon>
        <taxon>Nephila</taxon>
    </lineage>
</organism>
<proteinExistence type="predicted"/>
<gene>
    <name evidence="1" type="ORF">NPIL_623581</name>
</gene>
<reference evidence="1" key="1">
    <citation type="submission" date="2020-08" db="EMBL/GenBank/DDBJ databases">
        <title>Multicomponent nature underlies the extraordinary mechanical properties of spider dragline silk.</title>
        <authorList>
            <person name="Kono N."/>
            <person name="Nakamura H."/>
            <person name="Mori M."/>
            <person name="Yoshida Y."/>
            <person name="Ohtoshi R."/>
            <person name="Malay A.D."/>
            <person name="Moran D.A.P."/>
            <person name="Tomita M."/>
            <person name="Numata K."/>
            <person name="Arakawa K."/>
        </authorList>
    </citation>
    <scope>NUCLEOTIDE SEQUENCE</scope>
</reference>